<dbReference type="CDD" id="cd11304">
    <property type="entry name" value="Cadherin_repeat"/>
    <property type="match status" value="1"/>
</dbReference>
<dbReference type="Gene3D" id="2.60.40.10">
    <property type="entry name" value="Immunoglobulins"/>
    <property type="match status" value="1"/>
</dbReference>
<protein>
    <submittedName>
        <fullName evidence="2">Ig-like domain-containing protein</fullName>
    </submittedName>
</protein>
<dbReference type="InterPro" id="IPR015919">
    <property type="entry name" value="Cadherin-like_sf"/>
</dbReference>
<reference evidence="2 3" key="1">
    <citation type="submission" date="2023-01" db="EMBL/GenBank/DDBJ databases">
        <title>Novel species of the genus Vogesella isolated from rivers.</title>
        <authorList>
            <person name="Lu H."/>
        </authorList>
    </citation>
    <scope>NUCLEOTIDE SEQUENCE [LARGE SCALE GENOMIC DNA]</scope>
    <source>
        <strain evidence="2 3">SH7W</strain>
    </source>
</reference>
<dbReference type="InterPro" id="IPR040853">
    <property type="entry name" value="RapA2_cadherin-like"/>
</dbReference>
<dbReference type="PROSITE" id="PS50268">
    <property type="entry name" value="CADHERIN_2"/>
    <property type="match status" value="2"/>
</dbReference>
<dbReference type="NCBIfam" id="NF012211">
    <property type="entry name" value="tand_rpt_95"/>
    <property type="match status" value="5"/>
</dbReference>
<dbReference type="Gene3D" id="2.60.40.60">
    <property type="entry name" value="Cadherins"/>
    <property type="match status" value="1"/>
</dbReference>
<keyword evidence="3" id="KW-1185">Reference proteome</keyword>
<dbReference type="Pfam" id="PF00353">
    <property type="entry name" value="HemolysinCabind"/>
    <property type="match status" value="2"/>
</dbReference>
<proteinExistence type="predicted"/>
<evidence type="ECO:0000259" key="1">
    <source>
        <dbReference type="PROSITE" id="PS50268"/>
    </source>
</evidence>
<dbReference type="EMBL" id="JAQQKY010000006">
    <property type="protein sequence ID" value="MDC7691371.1"/>
    <property type="molecule type" value="Genomic_DNA"/>
</dbReference>
<feature type="domain" description="Cadherin" evidence="1">
    <location>
        <begin position="1002"/>
        <end position="1099"/>
    </location>
</feature>
<dbReference type="Proteomes" id="UP001221566">
    <property type="component" value="Unassembled WGS sequence"/>
</dbReference>
<dbReference type="NCBIfam" id="TIGR01965">
    <property type="entry name" value="VCBS_repeat"/>
    <property type="match status" value="4"/>
</dbReference>
<name>A0ABT5I5A8_VOGIN</name>
<evidence type="ECO:0000313" key="3">
    <source>
        <dbReference type="Proteomes" id="UP001221566"/>
    </source>
</evidence>
<accession>A0ABT5I5A8</accession>
<dbReference type="SUPFAM" id="SSF51120">
    <property type="entry name" value="beta-Roll"/>
    <property type="match status" value="1"/>
</dbReference>
<feature type="domain" description="Cadherin" evidence="1">
    <location>
        <begin position="863"/>
        <end position="974"/>
    </location>
</feature>
<dbReference type="PROSITE" id="PS00330">
    <property type="entry name" value="HEMOLYSIN_CALCIUM"/>
    <property type="match status" value="1"/>
</dbReference>
<evidence type="ECO:0000313" key="2">
    <source>
        <dbReference type="EMBL" id="MDC7691371.1"/>
    </source>
</evidence>
<dbReference type="InterPro" id="IPR001343">
    <property type="entry name" value="Hemolysn_Ca-bd"/>
</dbReference>
<dbReference type="InterPro" id="IPR018511">
    <property type="entry name" value="Hemolysin-typ_Ca-bd_CS"/>
</dbReference>
<dbReference type="Gene3D" id="2.150.10.10">
    <property type="entry name" value="Serralysin-like metalloprotease, C-terminal"/>
    <property type="match status" value="1"/>
</dbReference>
<dbReference type="InterPro" id="IPR011049">
    <property type="entry name" value="Serralysin-like_metalloprot_C"/>
</dbReference>
<organism evidence="2 3">
    <name type="scientific">Vogesella indigofera</name>
    <name type="common">Pseudomonas indigofera</name>
    <dbReference type="NCBI Taxonomy" id="45465"/>
    <lineage>
        <taxon>Bacteria</taxon>
        <taxon>Pseudomonadati</taxon>
        <taxon>Pseudomonadota</taxon>
        <taxon>Betaproteobacteria</taxon>
        <taxon>Neisseriales</taxon>
        <taxon>Chromobacteriaceae</taxon>
        <taxon>Vogesella</taxon>
    </lineage>
</organism>
<comment type="caution">
    <text evidence="2">The sequence shown here is derived from an EMBL/GenBank/DDBJ whole genome shotgun (WGS) entry which is preliminary data.</text>
</comment>
<dbReference type="RefSeq" id="WP_272803401.1">
    <property type="nucleotide sequence ID" value="NZ_JAQQKY010000006.1"/>
</dbReference>
<dbReference type="InterPro" id="IPR013783">
    <property type="entry name" value="Ig-like_fold"/>
</dbReference>
<gene>
    <name evidence="2" type="ORF">PQU93_11315</name>
</gene>
<dbReference type="Gene3D" id="2.60.40.2810">
    <property type="match status" value="1"/>
</dbReference>
<dbReference type="NCBIfam" id="TIGR03661">
    <property type="entry name" value="T1SS_VCA0849"/>
    <property type="match status" value="1"/>
</dbReference>
<dbReference type="InterPro" id="IPR019960">
    <property type="entry name" value="T1SS_VCA0849"/>
</dbReference>
<dbReference type="InterPro" id="IPR002126">
    <property type="entry name" value="Cadherin-like_dom"/>
</dbReference>
<dbReference type="SUPFAM" id="SSF49313">
    <property type="entry name" value="Cadherin-like"/>
    <property type="match status" value="1"/>
</dbReference>
<dbReference type="PRINTS" id="PR00313">
    <property type="entry name" value="CABNDNGRPT"/>
</dbReference>
<dbReference type="Pfam" id="PF17803">
    <property type="entry name" value="Cadherin_4"/>
    <property type="match status" value="6"/>
</dbReference>
<dbReference type="InterPro" id="IPR010221">
    <property type="entry name" value="VCBS_dom"/>
</dbReference>
<sequence length="1279" mass="128791">MAISSVSYTKTPQAGDDSYWYTEDELLAASNYNSSSNVLTLNVMSNDLGGNAKKLYSIDDGSGALSDLLTSNVTTGWETTLGGNQIRINAGKIEFKFATGLDSLAVGETRHDSFVYAIQLGNGTISYATVTVDVMGSNDGPRVSAAVTAGGYEGDADFEVDLLQGASDIDTGETATLQASGLSFSVNGGPSSSTLPAGLTLAGNKLLVDADGSAFDHLAAGASEVITVSYFVEDVHGAKVAQTATITITGTNDAPLAVADSAAGTENQLLNIDVLANDTDVDDGHVLSLVSASAPAGMGTASVVDGKVVFNPGSDFDHLAKDAVVHVTLSYTMTDQFGAESGSTVDVTVTGTNDGPVAVADSAAGTENQLLNIDVLANDTDVDDGHVLSLVSASAPAGMGTASVVGGQLQFDPGTDFDHLAEDAVVHVTLSYTMTDQFGAESGSTVDVTVTGTNDGPLAVADSAAGTENQLLNIDVLANDTDVDDGHVLSLVDASVPAGMGSASVVDGKVVFNPGTDFDHLAKDAVVHVTLSYTMTDQFGAESGSTVDVTVTGTNDAPLAVADSAAGTENQLLNIDVLANDTDVDDGHVLSLVDASAPAGMGTASVVDGKVVFNPGTDFDHLAKDAVVHVTLSYTMTDQFGAESSSTVDVTVTGTNDAPLAVADSAAGTENQLLNIDVLANDTDVDDGHVLSLVDASAPAGMGTASVVDGQLQFDPGTDFDHLAKDAVVHVTLSYTMTDQFGAESGSTVDVTVTGTNDGPVAVADTAAGSENQLLNIDVLANDTDVDDGHVLSLVSASAPAGMGSASVVGGQLQFDPGTDFDHLAKDAVVHVTLSYTMTDQFGAESGSTVDVTVTGTNDLASITGTASGSVQEATASSAGVPTTGGVLLLSDVDDGEAVFQQPASLDGVYGSFTLDTGSGVWSYQLDNNRAATQALNSGTTVYDTLLVKSYDGTAQQTITVSIQGATDNSAPQFLSSGVLVSMFEHLLNAATSPTGFASALLGSVLASDADGNALTYSLLSDASGGAFQISAGGAVSVKDLSLLDYESAALIPGGGGARGYALEVAVSDGIAAPVTTTLYVEVKNVTTGLTGGNQTDYLDGGSGGETLIGGGQADVVFGDGGDDSLTGDTSTGAEKTDQLFGGAGNDQLFGNGDSDMLRGGSGNDGLTGGTGSDTFVWLLADISGGPYTDTVKDWGAGGTADKLDLRDLLQGEHANALSLDGYLDFSYADGNTTIAVHSAGAGTAVTQSIVLESIQLAGADDQAIISNLLSSNKLVVDV</sequence>